<dbReference type="Proteomes" id="UP000095009">
    <property type="component" value="Unassembled WGS sequence"/>
</dbReference>
<organism evidence="2 3">
    <name type="scientific">Nadsonia fulvescens var. elongata DSM 6958</name>
    <dbReference type="NCBI Taxonomy" id="857566"/>
    <lineage>
        <taxon>Eukaryota</taxon>
        <taxon>Fungi</taxon>
        <taxon>Dikarya</taxon>
        <taxon>Ascomycota</taxon>
        <taxon>Saccharomycotina</taxon>
        <taxon>Dipodascomycetes</taxon>
        <taxon>Dipodascales</taxon>
        <taxon>Dipodascales incertae sedis</taxon>
        <taxon>Nadsonia</taxon>
    </lineage>
</organism>
<keyword evidence="3" id="KW-1185">Reference proteome</keyword>
<protein>
    <recommendedName>
        <fullName evidence="1">Thioredoxin-like fold domain-containing protein</fullName>
    </recommendedName>
</protein>
<feature type="domain" description="Thioredoxin-like fold" evidence="1">
    <location>
        <begin position="32"/>
        <end position="207"/>
    </location>
</feature>
<sequence>MSVSSRLASHTISFNLGPSKDTEGKPSGRFLPHVVDLYLDYNCPYSGKMFNKVYDGLFVNIRSNSVVESDSTPSSQVLFVFHQVPQPWHPTSTLMHEAALAVAQLTQSPEKFWKFSKALFDNQVQYFDSETYHETRPQTYERLAQLAASTVGVDKAAVLELITVAPAVEGKPHNNGNKVAVDFKYNVRYARQIGVHVTPTVAVDGIIDNTIESSFSSDQWIERLSKL</sequence>
<dbReference type="EMBL" id="KV454414">
    <property type="protein sequence ID" value="ODQ63727.1"/>
    <property type="molecule type" value="Genomic_DNA"/>
</dbReference>
<dbReference type="SUPFAM" id="SSF52833">
    <property type="entry name" value="Thioredoxin-like"/>
    <property type="match status" value="1"/>
</dbReference>
<dbReference type="PANTHER" id="PTHR33875">
    <property type="entry name" value="OS09G0542200 PROTEIN"/>
    <property type="match status" value="1"/>
</dbReference>
<accession>A0A1E3PFS0</accession>
<reference evidence="2 3" key="1">
    <citation type="journal article" date="2016" name="Proc. Natl. Acad. Sci. U.S.A.">
        <title>Comparative genomics of biotechnologically important yeasts.</title>
        <authorList>
            <person name="Riley R."/>
            <person name="Haridas S."/>
            <person name="Wolfe K.H."/>
            <person name="Lopes M.R."/>
            <person name="Hittinger C.T."/>
            <person name="Goeker M."/>
            <person name="Salamov A.A."/>
            <person name="Wisecaver J.H."/>
            <person name="Long T.M."/>
            <person name="Calvey C.H."/>
            <person name="Aerts A.L."/>
            <person name="Barry K.W."/>
            <person name="Choi C."/>
            <person name="Clum A."/>
            <person name="Coughlan A.Y."/>
            <person name="Deshpande S."/>
            <person name="Douglass A.P."/>
            <person name="Hanson S.J."/>
            <person name="Klenk H.-P."/>
            <person name="LaButti K.M."/>
            <person name="Lapidus A."/>
            <person name="Lindquist E.A."/>
            <person name="Lipzen A.M."/>
            <person name="Meier-Kolthoff J.P."/>
            <person name="Ohm R.A."/>
            <person name="Otillar R.P."/>
            <person name="Pangilinan J.L."/>
            <person name="Peng Y."/>
            <person name="Rokas A."/>
            <person name="Rosa C.A."/>
            <person name="Scheuner C."/>
            <person name="Sibirny A.A."/>
            <person name="Slot J.C."/>
            <person name="Stielow J.B."/>
            <person name="Sun H."/>
            <person name="Kurtzman C.P."/>
            <person name="Blackwell M."/>
            <person name="Grigoriev I.V."/>
            <person name="Jeffries T.W."/>
        </authorList>
    </citation>
    <scope>NUCLEOTIDE SEQUENCE [LARGE SCALE GENOMIC DNA]</scope>
    <source>
        <strain evidence="2 3">DSM 6958</strain>
    </source>
</reference>
<dbReference type="InterPro" id="IPR012336">
    <property type="entry name" value="Thioredoxin-like_fold"/>
</dbReference>
<dbReference type="AlphaFoldDB" id="A0A1E3PFS0"/>
<dbReference type="Gene3D" id="3.40.30.10">
    <property type="entry name" value="Glutaredoxin"/>
    <property type="match status" value="1"/>
</dbReference>
<proteinExistence type="predicted"/>
<evidence type="ECO:0000259" key="1">
    <source>
        <dbReference type="Pfam" id="PF13462"/>
    </source>
</evidence>
<gene>
    <name evidence="2" type="ORF">NADFUDRAFT_84331</name>
</gene>
<dbReference type="OrthoDB" id="37297at2759"/>
<dbReference type="Pfam" id="PF13462">
    <property type="entry name" value="Thioredoxin_4"/>
    <property type="match status" value="1"/>
</dbReference>
<dbReference type="InterPro" id="IPR036249">
    <property type="entry name" value="Thioredoxin-like_sf"/>
</dbReference>
<dbReference type="STRING" id="857566.A0A1E3PFS0"/>
<evidence type="ECO:0000313" key="2">
    <source>
        <dbReference type="EMBL" id="ODQ63727.1"/>
    </source>
</evidence>
<evidence type="ECO:0000313" key="3">
    <source>
        <dbReference type="Proteomes" id="UP000095009"/>
    </source>
</evidence>
<name>A0A1E3PFS0_9ASCO</name>
<dbReference type="PANTHER" id="PTHR33875:SF2">
    <property type="entry name" value="ACR183CP"/>
    <property type="match status" value="1"/>
</dbReference>